<dbReference type="Proteomes" id="UP000228596">
    <property type="component" value="Unassembled WGS sequence"/>
</dbReference>
<dbReference type="SMART" id="SM00845">
    <property type="entry name" value="GatB_Yqey"/>
    <property type="match status" value="1"/>
</dbReference>
<dbReference type="NCBIfam" id="NF004014">
    <property type="entry name" value="PRK05477.1-4"/>
    <property type="match status" value="1"/>
</dbReference>
<evidence type="ECO:0000256" key="10">
    <source>
        <dbReference type="HAMAP-Rule" id="MF_00121"/>
    </source>
</evidence>
<dbReference type="InterPro" id="IPR014746">
    <property type="entry name" value="Gln_synth/guanido_kin_cat_dom"/>
</dbReference>
<evidence type="ECO:0000313" key="13">
    <source>
        <dbReference type="Proteomes" id="UP000228596"/>
    </source>
</evidence>
<keyword evidence="5 10" id="KW-0067">ATP-binding</keyword>
<comment type="subunit">
    <text evidence="2 10">Heterotrimer of A, B and C subunits.</text>
</comment>
<dbReference type="Gene3D" id="1.10.10.410">
    <property type="match status" value="1"/>
</dbReference>
<dbReference type="NCBIfam" id="TIGR00133">
    <property type="entry name" value="gatB"/>
    <property type="match status" value="1"/>
</dbReference>
<name>A0A2M6WWA0_9BACT</name>
<dbReference type="InterPro" id="IPR017959">
    <property type="entry name" value="Asn/Gln-tRNA_amidoTrfase_suB/E"/>
</dbReference>
<evidence type="ECO:0000256" key="2">
    <source>
        <dbReference type="ARBA" id="ARBA00011123"/>
    </source>
</evidence>
<dbReference type="GO" id="GO:0050567">
    <property type="term" value="F:glutaminyl-tRNA synthase (glutamine-hydrolyzing) activity"/>
    <property type="evidence" value="ECO:0007669"/>
    <property type="project" value="UniProtKB-UniRule"/>
</dbReference>
<dbReference type="PROSITE" id="PS01234">
    <property type="entry name" value="GATB"/>
    <property type="match status" value="1"/>
</dbReference>
<sequence length="461" mass="52166">MSDFKIIIGLEIHAQLNTKSKMFCCCDNDSQGKKPNTVVCPICLGMPGTLPMPNKEAILKTLKLGKALSCEIPNYSKFDRKHYYYPDLPKGYQISQYDMPLCIGGNVSLELNGVMKSVKLNRIHLEEDAGKLIHLSKNTIVDLNRAGTPLVEIVTEPVISSPAEAKEFMRSLQKILRQLNVSNADMEKGHLRCDANISVIRSDQSSKIIEIKNLNSFKFVYRALEFEINRLTSDFEGNIGPGKQTRGFDSKRSQTYPQRLKEEASDYRYFPEPDIPTIDTTLLKIEEVDSELPSTFVLRVHEEYNLSKEVAKKLTHNLELMSCFIVLEGKLNHDSLKRSANWLANEKILRINPDLLVTLNRSIEKSEINSSQAKSILRSAVDEEDIVQQIKKFRSNDGRDIDGVRKIIDKVVESNKKEKEKYLAGKKQILGFFIGQVLGELKGNGNPEEISQMLKSKLDGK</sequence>
<evidence type="ECO:0000256" key="9">
    <source>
        <dbReference type="ARBA" id="ARBA00047913"/>
    </source>
</evidence>
<organism evidence="12 13">
    <name type="scientific">Candidatus Berkelbacteria bacterium CG10_big_fil_rev_8_21_14_0_10_41_12</name>
    <dbReference type="NCBI Taxonomy" id="1974513"/>
    <lineage>
        <taxon>Bacteria</taxon>
        <taxon>Candidatus Berkelbacteria</taxon>
    </lineage>
</organism>
<comment type="caution">
    <text evidence="12">The sequence shown here is derived from an EMBL/GenBank/DDBJ whole genome shotgun (WGS) entry which is preliminary data.</text>
</comment>
<dbReference type="InterPro" id="IPR003789">
    <property type="entry name" value="Asn/Gln_tRNA_amidoTrase-B-like"/>
</dbReference>
<dbReference type="SUPFAM" id="SSF89095">
    <property type="entry name" value="GatB/YqeY motif"/>
    <property type="match status" value="2"/>
</dbReference>
<dbReference type="GO" id="GO:0006412">
    <property type="term" value="P:translation"/>
    <property type="evidence" value="ECO:0007669"/>
    <property type="project" value="UniProtKB-UniRule"/>
</dbReference>
<proteinExistence type="inferred from homology"/>
<dbReference type="GO" id="GO:0050566">
    <property type="term" value="F:asparaginyl-tRNA synthase (glutamine-hydrolyzing) activity"/>
    <property type="evidence" value="ECO:0007669"/>
    <property type="project" value="RHEA"/>
</dbReference>
<dbReference type="InterPro" id="IPR004413">
    <property type="entry name" value="GatB"/>
</dbReference>
<dbReference type="AlphaFoldDB" id="A0A2M6WWA0"/>
<dbReference type="SUPFAM" id="SSF55931">
    <property type="entry name" value="Glutamine synthetase/guanido kinase"/>
    <property type="match status" value="1"/>
</dbReference>
<dbReference type="EC" id="6.3.5.-" evidence="10"/>
<keyword evidence="12" id="KW-0808">Transferase</keyword>
<evidence type="ECO:0000256" key="7">
    <source>
        <dbReference type="ARBA" id="ARBA00024799"/>
    </source>
</evidence>
<accession>A0A2M6WWA0</accession>
<dbReference type="InterPro" id="IPR017958">
    <property type="entry name" value="Gln-tRNA_amidoTrfase_suB_CS"/>
</dbReference>
<evidence type="ECO:0000256" key="4">
    <source>
        <dbReference type="ARBA" id="ARBA00022741"/>
    </source>
</evidence>
<dbReference type="InterPro" id="IPR018027">
    <property type="entry name" value="Asn/Gln_amidotransferase"/>
</dbReference>
<evidence type="ECO:0000256" key="8">
    <source>
        <dbReference type="ARBA" id="ARBA00047380"/>
    </source>
</evidence>
<evidence type="ECO:0000256" key="5">
    <source>
        <dbReference type="ARBA" id="ARBA00022840"/>
    </source>
</evidence>
<keyword evidence="4 10" id="KW-0547">Nucleotide-binding</keyword>
<evidence type="ECO:0000256" key="1">
    <source>
        <dbReference type="ARBA" id="ARBA00005306"/>
    </source>
</evidence>
<comment type="function">
    <text evidence="7 10">Allows the formation of correctly charged Asn-tRNA(Asn) or Gln-tRNA(Gln) through the transamidation of misacylated Asp-tRNA(Asn) or Glu-tRNA(Gln) in organisms which lack either or both of asparaginyl-tRNA or glutaminyl-tRNA synthetases. The reaction takes place in the presence of glutamine and ATP through an activated phospho-Asp-tRNA(Asn) or phospho-Glu-tRNA(Gln).</text>
</comment>
<gene>
    <name evidence="10" type="primary">gatB</name>
    <name evidence="12" type="ORF">COT77_03615</name>
</gene>
<protein>
    <recommendedName>
        <fullName evidence="10">Aspartyl/glutamyl-tRNA(Asn/Gln) amidotransferase subunit B</fullName>
        <shortName evidence="10">Asp/Glu-ADT subunit B</shortName>
        <ecNumber evidence="10">6.3.5.-</ecNumber>
    </recommendedName>
</protein>
<dbReference type="GO" id="GO:0016740">
    <property type="term" value="F:transferase activity"/>
    <property type="evidence" value="ECO:0007669"/>
    <property type="project" value="UniProtKB-KW"/>
</dbReference>
<dbReference type="Pfam" id="PF02637">
    <property type="entry name" value="GatB_Yqey"/>
    <property type="match status" value="1"/>
</dbReference>
<dbReference type="GO" id="GO:0005524">
    <property type="term" value="F:ATP binding"/>
    <property type="evidence" value="ECO:0007669"/>
    <property type="project" value="UniProtKB-KW"/>
</dbReference>
<evidence type="ECO:0000256" key="3">
    <source>
        <dbReference type="ARBA" id="ARBA00022598"/>
    </source>
</evidence>
<dbReference type="HAMAP" id="MF_00121">
    <property type="entry name" value="GatB"/>
    <property type="match status" value="1"/>
</dbReference>
<dbReference type="NCBIfam" id="NF004012">
    <property type="entry name" value="PRK05477.1-2"/>
    <property type="match status" value="1"/>
</dbReference>
<evidence type="ECO:0000256" key="6">
    <source>
        <dbReference type="ARBA" id="ARBA00022917"/>
    </source>
</evidence>
<evidence type="ECO:0000259" key="11">
    <source>
        <dbReference type="SMART" id="SM00845"/>
    </source>
</evidence>
<comment type="catalytic activity">
    <reaction evidence="9 10">
        <text>L-glutamyl-tRNA(Gln) + L-glutamine + ATP + H2O = L-glutaminyl-tRNA(Gln) + L-glutamate + ADP + phosphate + H(+)</text>
        <dbReference type="Rhea" id="RHEA:17521"/>
        <dbReference type="Rhea" id="RHEA-COMP:9681"/>
        <dbReference type="Rhea" id="RHEA-COMP:9684"/>
        <dbReference type="ChEBI" id="CHEBI:15377"/>
        <dbReference type="ChEBI" id="CHEBI:15378"/>
        <dbReference type="ChEBI" id="CHEBI:29985"/>
        <dbReference type="ChEBI" id="CHEBI:30616"/>
        <dbReference type="ChEBI" id="CHEBI:43474"/>
        <dbReference type="ChEBI" id="CHEBI:58359"/>
        <dbReference type="ChEBI" id="CHEBI:78520"/>
        <dbReference type="ChEBI" id="CHEBI:78521"/>
        <dbReference type="ChEBI" id="CHEBI:456216"/>
    </reaction>
</comment>
<keyword evidence="6 10" id="KW-0648">Protein biosynthesis</keyword>
<dbReference type="EMBL" id="PEZV01000041">
    <property type="protein sequence ID" value="PIT97042.1"/>
    <property type="molecule type" value="Genomic_DNA"/>
</dbReference>
<comment type="catalytic activity">
    <reaction evidence="8 10">
        <text>L-aspartyl-tRNA(Asn) + L-glutamine + ATP + H2O = L-asparaginyl-tRNA(Asn) + L-glutamate + ADP + phosphate + 2 H(+)</text>
        <dbReference type="Rhea" id="RHEA:14513"/>
        <dbReference type="Rhea" id="RHEA-COMP:9674"/>
        <dbReference type="Rhea" id="RHEA-COMP:9677"/>
        <dbReference type="ChEBI" id="CHEBI:15377"/>
        <dbReference type="ChEBI" id="CHEBI:15378"/>
        <dbReference type="ChEBI" id="CHEBI:29985"/>
        <dbReference type="ChEBI" id="CHEBI:30616"/>
        <dbReference type="ChEBI" id="CHEBI:43474"/>
        <dbReference type="ChEBI" id="CHEBI:58359"/>
        <dbReference type="ChEBI" id="CHEBI:78515"/>
        <dbReference type="ChEBI" id="CHEBI:78516"/>
        <dbReference type="ChEBI" id="CHEBI:456216"/>
    </reaction>
</comment>
<dbReference type="Pfam" id="PF02934">
    <property type="entry name" value="GatB_N"/>
    <property type="match status" value="1"/>
</dbReference>
<dbReference type="InterPro" id="IPR006075">
    <property type="entry name" value="Asn/Gln-tRNA_Trfase_suB/E_cat"/>
</dbReference>
<reference evidence="13" key="1">
    <citation type="submission" date="2017-09" db="EMBL/GenBank/DDBJ databases">
        <title>Depth-based differentiation of microbial function through sediment-hosted aquifers and enrichment of novel symbionts in the deep terrestrial subsurface.</title>
        <authorList>
            <person name="Probst A.J."/>
            <person name="Ladd B."/>
            <person name="Jarett J.K."/>
            <person name="Geller-Mcgrath D.E."/>
            <person name="Sieber C.M.K."/>
            <person name="Emerson J.B."/>
            <person name="Anantharaman K."/>
            <person name="Thomas B.C."/>
            <person name="Malmstrom R."/>
            <person name="Stieglmeier M."/>
            <person name="Klingl A."/>
            <person name="Woyke T."/>
            <person name="Ryan C.M."/>
            <person name="Banfield J.F."/>
        </authorList>
    </citation>
    <scope>NUCLEOTIDE SEQUENCE [LARGE SCALE GENOMIC DNA]</scope>
</reference>
<comment type="similarity">
    <text evidence="1 10">Belongs to the GatB/GatE family. GatB subfamily.</text>
</comment>
<evidence type="ECO:0000313" key="12">
    <source>
        <dbReference type="EMBL" id="PIT97042.1"/>
    </source>
</evidence>
<feature type="domain" description="Asn/Gln amidotransferase" evidence="11">
    <location>
        <begin position="325"/>
        <end position="458"/>
    </location>
</feature>
<dbReference type="PANTHER" id="PTHR11659">
    <property type="entry name" value="GLUTAMYL-TRNA GLN AMIDOTRANSFERASE SUBUNIT B MITOCHONDRIAL AND PROKARYOTIC PET112-RELATED"/>
    <property type="match status" value="1"/>
</dbReference>
<keyword evidence="3 10" id="KW-0436">Ligase</keyword>
<dbReference type="InterPro" id="IPR023168">
    <property type="entry name" value="GatB_Yqey_C_2"/>
</dbReference>